<organism evidence="2 3">
    <name type="scientific">Nasonia vitripennis</name>
    <name type="common">Parasitic wasp</name>
    <dbReference type="NCBI Taxonomy" id="7425"/>
    <lineage>
        <taxon>Eukaryota</taxon>
        <taxon>Metazoa</taxon>
        <taxon>Ecdysozoa</taxon>
        <taxon>Arthropoda</taxon>
        <taxon>Hexapoda</taxon>
        <taxon>Insecta</taxon>
        <taxon>Pterygota</taxon>
        <taxon>Neoptera</taxon>
        <taxon>Endopterygota</taxon>
        <taxon>Hymenoptera</taxon>
        <taxon>Apocrita</taxon>
        <taxon>Proctotrupomorpha</taxon>
        <taxon>Chalcidoidea</taxon>
        <taxon>Pteromalidae</taxon>
        <taxon>Pteromalinae</taxon>
        <taxon>Nasonia</taxon>
    </lineage>
</organism>
<evidence type="ECO:0000313" key="2">
    <source>
        <dbReference type="EnsemblMetazoa" id="XP_031785074"/>
    </source>
</evidence>
<dbReference type="OrthoDB" id="7698488at2759"/>
<dbReference type="CDD" id="cd09487">
    <property type="entry name" value="SAM_superfamily"/>
    <property type="match status" value="1"/>
</dbReference>
<protein>
    <submittedName>
        <fullName evidence="2">Uncharacterized protein</fullName>
    </submittedName>
</protein>
<dbReference type="EnsemblMetazoa" id="XM_031921350">
    <property type="protein sequence ID" value="XP_031777210"/>
    <property type="gene ID" value="LOC100678430"/>
</dbReference>
<reference evidence="2" key="1">
    <citation type="submission" date="2021-01" db="UniProtKB">
        <authorList>
            <consortium name="EnsemblMetazoa"/>
        </authorList>
    </citation>
    <scope>IDENTIFICATION</scope>
</reference>
<dbReference type="InParanoid" id="A0A7M7QC73"/>
<proteinExistence type="predicted"/>
<dbReference type="Proteomes" id="UP000002358">
    <property type="component" value="Chromosome 1"/>
</dbReference>
<evidence type="ECO:0000313" key="3">
    <source>
        <dbReference type="Proteomes" id="UP000002358"/>
    </source>
</evidence>
<dbReference type="OMA" id="ENSEPEH"/>
<sequence length="564" mass="64812">MADEEVIKILDDLGLEDLVETFKHNKITMGILPKMNETLINALIPAIGDRAVFLDFWNKNFNKNQSNEGSSEKASKKRKERNHDNASSSGPPAKKVSNEENNSIVINKPLSNSVFAVETMKPLDTLFEESDLGRQVVRKYELKNELENSDRSKVCNVIITDLVNRKIRLRNETAAVLAKMIVKKFPTEVESVYYRPPVSKIKNVTKSGGQNRSKPSGGKLMSMFRNRKHEETKLSKLLLKEKDDKDKITQTANESNDQASIQESVDWLSVNVVPWELVIEHWKKTCKIRCDEFKNSKDKNLTNFYKSWKLYEHVQGYELISIDFEYLKLTKMLLNIELWKKFFDILRKNSQVNQRDSTAVSLEQKLASKNISENAMVLMSLSLIAHLYPPKQMKKINKESFRPSIGLSKESIFKIASTPSDMLLVKEKARVYASERKMPLQPYIIIIGSVEDVQDTYVCIDERLYKVRGVLHALDTCFKAFHVFDLEYPTASTHLWLLIQKGIYQIHLPYDQEIASIQHGLSKLVDKMSTKKHAADDDSKDEEDEEKNEEDSDDDTESENDDSS</sequence>
<dbReference type="EnsemblMetazoa" id="XM_031929214">
    <property type="protein sequence ID" value="XP_031785074"/>
    <property type="gene ID" value="LOC116417216"/>
</dbReference>
<dbReference type="KEGG" id="nvi:100680453"/>
<feature type="compositionally biased region" description="Polar residues" evidence="1">
    <location>
        <begin position="203"/>
        <end position="214"/>
    </location>
</feature>
<dbReference type="SMR" id="A0A7M7QC73"/>
<feature type="region of interest" description="Disordered" evidence="1">
    <location>
        <begin position="531"/>
        <end position="564"/>
    </location>
</feature>
<feature type="region of interest" description="Disordered" evidence="1">
    <location>
        <begin position="64"/>
        <end position="101"/>
    </location>
</feature>
<gene>
    <name evidence="2" type="primary">100680453</name>
</gene>
<accession>A0A7M7QC73</accession>
<dbReference type="AlphaFoldDB" id="A0A7M7QC73"/>
<evidence type="ECO:0000256" key="1">
    <source>
        <dbReference type="SAM" id="MobiDB-lite"/>
    </source>
</evidence>
<feature type="compositionally biased region" description="Acidic residues" evidence="1">
    <location>
        <begin position="538"/>
        <end position="564"/>
    </location>
</feature>
<dbReference type="RefSeq" id="XP_008203345.2">
    <property type="nucleotide sequence ID" value="XM_008205123.4"/>
</dbReference>
<keyword evidence="3" id="KW-1185">Reference proteome</keyword>
<dbReference type="Proteomes" id="UP000002358">
    <property type="component" value="Chromosome 4"/>
</dbReference>
<name>A0A7M7QC73_NASVI</name>
<feature type="region of interest" description="Disordered" evidence="1">
    <location>
        <begin position="203"/>
        <end position="225"/>
    </location>
</feature>